<name>A0ACB7ZPZ6_9AGAM</name>
<dbReference type="EMBL" id="MU269347">
    <property type="protein sequence ID" value="KAH7902971.1"/>
    <property type="molecule type" value="Genomic_DNA"/>
</dbReference>
<gene>
    <name evidence="1" type="ORF">BJ138DRAFT_1120885</name>
</gene>
<keyword evidence="2" id="KW-1185">Reference proteome</keyword>
<proteinExistence type="predicted"/>
<sequence length="417" mass="46428">MTASTAYVHVKTLEDGHSESINIVAFSPCGDYLASGSDDHSLIVWRISDATQLCRFTFDSPVNFLLWHPTLTIRNTIFCGCDDGLVFKMSDFSVARFTGRPIKLGVKGSVHCLDFEPLNRVLAVGIANEVRIAREMTSSHSEKIYAGNSKIAPPGFSLAEGTEDRRVRPRRVHFFEGGQKLIVTYLNHGIIAWDLSTGSQIWRIPPFKGAPQIASSALCLNINALVVQTLQGNLLYYRLGRGIPTRKFPFTENSAHNYPLTVSFLQQGRAIVCGSNNGNVHIWRTITGEIFQVLTHNNDIVQAVATCDQGSFSLIATASALKGQKTYINLWRAKSERKTFKMGLSFFTKVFFATFMLAGLAYLLHAHFDPLDDTRWFSSYPIAVMAKTIAFQKRLSLLWNGLEWVRIGACGCMSIQI</sequence>
<accession>A0ACB7ZPZ6</accession>
<comment type="caution">
    <text evidence="1">The sequence shown here is derived from an EMBL/GenBank/DDBJ whole genome shotgun (WGS) entry which is preliminary data.</text>
</comment>
<protein>
    <submittedName>
        <fullName evidence="1">WD40-repeat-containing domain protein</fullName>
    </submittedName>
</protein>
<evidence type="ECO:0000313" key="1">
    <source>
        <dbReference type="EMBL" id="KAH7902971.1"/>
    </source>
</evidence>
<organism evidence="1 2">
    <name type="scientific">Hygrophoropsis aurantiaca</name>
    <dbReference type="NCBI Taxonomy" id="72124"/>
    <lineage>
        <taxon>Eukaryota</taxon>
        <taxon>Fungi</taxon>
        <taxon>Dikarya</taxon>
        <taxon>Basidiomycota</taxon>
        <taxon>Agaricomycotina</taxon>
        <taxon>Agaricomycetes</taxon>
        <taxon>Agaricomycetidae</taxon>
        <taxon>Boletales</taxon>
        <taxon>Coniophorineae</taxon>
        <taxon>Hygrophoropsidaceae</taxon>
        <taxon>Hygrophoropsis</taxon>
    </lineage>
</organism>
<reference evidence="1" key="1">
    <citation type="journal article" date="2021" name="New Phytol.">
        <title>Evolutionary innovations through gain and loss of genes in the ectomycorrhizal Boletales.</title>
        <authorList>
            <person name="Wu G."/>
            <person name="Miyauchi S."/>
            <person name="Morin E."/>
            <person name="Kuo A."/>
            <person name="Drula E."/>
            <person name="Varga T."/>
            <person name="Kohler A."/>
            <person name="Feng B."/>
            <person name="Cao Y."/>
            <person name="Lipzen A."/>
            <person name="Daum C."/>
            <person name="Hundley H."/>
            <person name="Pangilinan J."/>
            <person name="Johnson J."/>
            <person name="Barry K."/>
            <person name="LaButti K."/>
            <person name="Ng V."/>
            <person name="Ahrendt S."/>
            <person name="Min B."/>
            <person name="Choi I.G."/>
            <person name="Park H."/>
            <person name="Plett J.M."/>
            <person name="Magnuson J."/>
            <person name="Spatafora J.W."/>
            <person name="Nagy L.G."/>
            <person name="Henrissat B."/>
            <person name="Grigoriev I.V."/>
            <person name="Yang Z.L."/>
            <person name="Xu J."/>
            <person name="Martin F.M."/>
        </authorList>
    </citation>
    <scope>NUCLEOTIDE SEQUENCE</scope>
    <source>
        <strain evidence="1">ATCC 28755</strain>
    </source>
</reference>
<evidence type="ECO:0000313" key="2">
    <source>
        <dbReference type="Proteomes" id="UP000790377"/>
    </source>
</evidence>
<dbReference type="Proteomes" id="UP000790377">
    <property type="component" value="Unassembled WGS sequence"/>
</dbReference>